<dbReference type="CDD" id="cd17470">
    <property type="entry name" value="T3SS_Flik_C"/>
    <property type="match status" value="1"/>
</dbReference>
<evidence type="ECO:0000313" key="4">
    <source>
        <dbReference type="Proteomes" id="UP000199630"/>
    </source>
</evidence>
<feature type="region of interest" description="Disordered" evidence="1">
    <location>
        <begin position="12"/>
        <end position="89"/>
    </location>
</feature>
<dbReference type="STRING" id="588602.SAMN04487991_2585"/>
<feature type="compositionally biased region" description="Acidic residues" evidence="1">
    <location>
        <begin position="173"/>
        <end position="182"/>
    </location>
</feature>
<feature type="compositionally biased region" description="Polar residues" evidence="1">
    <location>
        <begin position="239"/>
        <end position="249"/>
    </location>
</feature>
<feature type="compositionally biased region" description="Polar residues" evidence="1">
    <location>
        <begin position="218"/>
        <end position="227"/>
    </location>
</feature>
<sequence>MQLQMLDFAVATTTDTQARSKGMGPVAPSYSEAAGTAPQIPGKTPGASPAQGAEKTPSGAEKHPFAQLFSQQDGASKASQSGAAGEGGAQVAEGAGNIAQTMAGAQTKSAAKSAVKSAGPMAQGSAQAAIENALGEGKAADSVEPLTGDSFVGVTTETPETPENRDSTVTADSEQDQAETDQIDATSQLPSEEAQTASKQIAPDAQAMPNLVKAELSSAENTASDTAETPEGQVATERMPSNKTGAQFQVAQALQGEKTVGKVAVAVARGEAGPETGAVGRDRPVLPGQNGTTAAPAGDASAGDTEIAQEGQDGAAVLQGRSAGDVLGLSGLSGSSGQPGLGQFSDGKLTGNKAVGADAVQQAVAQVAVQASSQAGSPAKPAMETLRGSATHPAEHALAEGLIATETATAQGAGTSGPKTDDAGATKTVASPAGAAAGRDTNAALLFQMGRNFTSAEQGPDTADVPIEGDDAQATDVTSPDPVMRAEPNATRAKVSADVAAAVTEQGKVANSVAGKPELTGPAGTSEVSGQVDGNDATAAVEPPVDLQPSPTVQQNQTQPQPQTAALTGAMTGVVAGAGPLATSQGEVGKEEALDPLAGLDDLPPGVTSRAEHEAAKAAASPTSAASRGELPTRVAMQIADAARQLPDRPMEITLSPEELGKVRLSFHVSETGAMHVVVAAERVDTLDLMRRNIDSLIGEFRDLGYSESGFSFESFDQGGQEHQDDKRSGFGGFGAGGVSGPGDIEAPASPTPVRLSLGNSSSMDLRL</sequence>
<gene>
    <name evidence="3" type="ORF">SAMN04487991_2585</name>
</gene>
<feature type="compositionally biased region" description="Low complexity" evidence="1">
    <location>
        <begin position="548"/>
        <end position="564"/>
    </location>
</feature>
<feature type="compositionally biased region" description="Basic and acidic residues" evidence="1">
    <location>
        <begin position="720"/>
        <end position="729"/>
    </location>
</feature>
<feature type="compositionally biased region" description="Gly residues" evidence="1">
    <location>
        <begin position="730"/>
        <end position="741"/>
    </location>
</feature>
<name>A0A1I3SU90_9RHOB</name>
<feature type="compositionally biased region" description="Low complexity" evidence="1">
    <location>
        <begin position="617"/>
        <end position="628"/>
    </location>
</feature>
<organism evidence="3 4">
    <name type="scientific">Celeribacter neptunius</name>
    <dbReference type="NCBI Taxonomy" id="588602"/>
    <lineage>
        <taxon>Bacteria</taxon>
        <taxon>Pseudomonadati</taxon>
        <taxon>Pseudomonadota</taxon>
        <taxon>Alphaproteobacteria</taxon>
        <taxon>Rhodobacterales</taxon>
        <taxon>Roseobacteraceae</taxon>
        <taxon>Celeribacter</taxon>
    </lineage>
</organism>
<protein>
    <submittedName>
        <fullName evidence="3">Hook-length control protein FliK</fullName>
    </submittedName>
</protein>
<dbReference type="EMBL" id="FORH01000004">
    <property type="protein sequence ID" value="SFJ61953.1"/>
    <property type="molecule type" value="Genomic_DNA"/>
</dbReference>
<proteinExistence type="predicted"/>
<dbReference type="Pfam" id="PF02120">
    <property type="entry name" value="Flg_hook"/>
    <property type="match status" value="1"/>
</dbReference>
<feature type="compositionally biased region" description="Low complexity" evidence="1">
    <location>
        <begin position="596"/>
        <end position="609"/>
    </location>
</feature>
<feature type="region of interest" description="Disordered" evidence="1">
    <location>
        <begin position="136"/>
        <end position="249"/>
    </location>
</feature>
<feature type="compositionally biased region" description="Polar residues" evidence="1">
    <location>
        <begin position="758"/>
        <end position="768"/>
    </location>
</feature>
<dbReference type="AlphaFoldDB" id="A0A1I3SU90"/>
<dbReference type="InterPro" id="IPR038610">
    <property type="entry name" value="FliK-like_C_sf"/>
</dbReference>
<evidence type="ECO:0000313" key="3">
    <source>
        <dbReference type="EMBL" id="SFJ61953.1"/>
    </source>
</evidence>
<dbReference type="InterPro" id="IPR021136">
    <property type="entry name" value="Flagellar_hook_control-like_C"/>
</dbReference>
<dbReference type="Gene3D" id="3.30.750.140">
    <property type="match status" value="1"/>
</dbReference>
<feature type="domain" description="Flagellar hook-length control protein-like C-terminal" evidence="2">
    <location>
        <begin position="651"/>
        <end position="720"/>
    </location>
</feature>
<feature type="region of interest" description="Disordered" evidence="1">
    <location>
        <begin position="713"/>
        <end position="768"/>
    </location>
</feature>
<dbReference type="Proteomes" id="UP000199630">
    <property type="component" value="Unassembled WGS sequence"/>
</dbReference>
<reference evidence="4" key="1">
    <citation type="submission" date="2016-10" db="EMBL/GenBank/DDBJ databases">
        <authorList>
            <person name="Varghese N."/>
            <person name="Submissions S."/>
        </authorList>
    </citation>
    <scope>NUCLEOTIDE SEQUENCE [LARGE SCALE GENOMIC DNA]</scope>
    <source>
        <strain evidence="4">DSM 26471</strain>
    </source>
</reference>
<accession>A0A1I3SU90</accession>
<feature type="compositionally biased region" description="Low complexity" evidence="1">
    <location>
        <begin position="70"/>
        <end position="89"/>
    </location>
</feature>
<keyword evidence="4" id="KW-1185">Reference proteome</keyword>
<feature type="region of interest" description="Disordered" evidence="1">
    <location>
        <begin position="456"/>
        <end position="485"/>
    </location>
</feature>
<feature type="region of interest" description="Disordered" evidence="1">
    <location>
        <begin position="512"/>
        <end position="564"/>
    </location>
</feature>
<evidence type="ECO:0000259" key="2">
    <source>
        <dbReference type="Pfam" id="PF02120"/>
    </source>
</evidence>
<feature type="region of interest" description="Disordered" evidence="1">
    <location>
        <begin position="271"/>
        <end position="312"/>
    </location>
</feature>
<feature type="compositionally biased region" description="Polar residues" evidence="1">
    <location>
        <begin position="183"/>
        <end position="199"/>
    </location>
</feature>
<feature type="region of interest" description="Disordered" evidence="1">
    <location>
        <begin position="596"/>
        <end position="631"/>
    </location>
</feature>
<evidence type="ECO:0000256" key="1">
    <source>
        <dbReference type="SAM" id="MobiDB-lite"/>
    </source>
</evidence>